<feature type="coiled-coil region" evidence="4">
    <location>
        <begin position="565"/>
        <end position="639"/>
    </location>
</feature>
<dbReference type="InterPro" id="IPR003593">
    <property type="entry name" value="AAA+_ATPase"/>
</dbReference>
<dbReference type="InterPro" id="IPR037118">
    <property type="entry name" value="Val-tRNA_synth_C_sf"/>
</dbReference>
<evidence type="ECO:0000256" key="4">
    <source>
        <dbReference type="SAM" id="Coils"/>
    </source>
</evidence>
<evidence type="ECO:0000256" key="2">
    <source>
        <dbReference type="ARBA" id="ARBA00022741"/>
    </source>
</evidence>
<evidence type="ECO:0000313" key="7">
    <source>
        <dbReference type="Proteomes" id="UP000461754"/>
    </source>
</evidence>
<accession>A0A7X2NG47</accession>
<keyword evidence="4" id="KW-0175">Coiled coil</keyword>
<dbReference type="EMBL" id="VUMO01000006">
    <property type="protein sequence ID" value="MSS19905.1"/>
    <property type="molecule type" value="Genomic_DNA"/>
</dbReference>
<dbReference type="CDD" id="cd03221">
    <property type="entry name" value="ABCF_EF-3"/>
    <property type="match status" value="2"/>
</dbReference>
<dbReference type="Pfam" id="PF00005">
    <property type="entry name" value="ABC_tran"/>
    <property type="match status" value="2"/>
</dbReference>
<reference evidence="6 7" key="1">
    <citation type="submission" date="2019-08" db="EMBL/GenBank/DDBJ databases">
        <title>In-depth cultivation of the pig gut microbiome towards novel bacterial diversity and tailored functional studies.</title>
        <authorList>
            <person name="Wylensek D."/>
            <person name="Hitch T.C.A."/>
            <person name="Clavel T."/>
        </authorList>
    </citation>
    <scope>NUCLEOTIDE SEQUENCE [LARGE SCALE GENOMIC DNA]</scope>
    <source>
        <strain evidence="6 7">RF-744-FAT-4</strain>
    </source>
</reference>
<dbReference type="PANTHER" id="PTHR42855:SF2">
    <property type="entry name" value="DRUG RESISTANCE ABC TRANSPORTER,ATP-BINDING PROTEIN"/>
    <property type="match status" value="1"/>
</dbReference>
<dbReference type="Gene3D" id="1.10.287.380">
    <property type="entry name" value="Valyl-tRNA synthetase, C-terminal domain"/>
    <property type="match status" value="1"/>
</dbReference>
<evidence type="ECO:0000256" key="3">
    <source>
        <dbReference type="ARBA" id="ARBA00022840"/>
    </source>
</evidence>
<keyword evidence="7" id="KW-1185">Reference proteome</keyword>
<keyword evidence="2" id="KW-0547">Nucleotide-binding</keyword>
<dbReference type="FunFam" id="3.40.50.300:FF:000309">
    <property type="entry name" value="ABC transporter ATP-binding protein"/>
    <property type="match status" value="1"/>
</dbReference>
<dbReference type="Pfam" id="PF16326">
    <property type="entry name" value="ABC_tran_CTD"/>
    <property type="match status" value="1"/>
</dbReference>
<dbReference type="Proteomes" id="UP000461754">
    <property type="component" value="Unassembled WGS sequence"/>
</dbReference>
<name>A0A7X2NG47_9FIRM</name>
<dbReference type="GO" id="GO:0005524">
    <property type="term" value="F:ATP binding"/>
    <property type="evidence" value="ECO:0007669"/>
    <property type="project" value="UniProtKB-KW"/>
</dbReference>
<dbReference type="InterPro" id="IPR017871">
    <property type="entry name" value="ABC_transporter-like_CS"/>
</dbReference>
<dbReference type="InterPro" id="IPR003439">
    <property type="entry name" value="ABC_transporter-like_ATP-bd"/>
</dbReference>
<sequence length="643" mass="74208">MTMLLNADHICFGYGEHQIFNGLTFSIKEHQKLGLIGQNGSGKTTLFKLITHELSPDSGKIYYHTSSQIGYLKQEQIFNSDLTLQEVFLSYFQSLIELEKEMHILQETIDCVDGKEQETAVIKLGELQETYKNNGGYAYPSRIRGVVAGLGFNDDDLNRKINTFSSGQRTRIALGSLLLQEPDLLLLDEPTNYLDIQSLNWLENYLKNYPNAFIVISHDRYLLDSVCTSISEIQNEKLIHFEGNYTSYLDKKKKHDQAEQKKIEQVQKEIDREEAIISKLRGNFTTKNTKRAKSREKKLDKIKNDYSNMRSFSENFDFHFSLSPSVRSSDDVLKIKHLSKSFDQLSLYSDLNIDVFRGDRIGIIGPNGTGKSTLLKIIKRELLPDSGRLVFGENVHIGYYSQEADDTLSNHSETLIDALRTVNIKLSDGEIRNILAQFMFRNDAVFKTVTELSGGEKSRLRLAMLMISQANLLLLDEPTNHIDMDTKEILENALMNYEGTIITVSHDRYFLNKVATRILSISPSHIFDLPGNYDDYLMYRTTHQHMQEKKSSRIHSEKQQDNKNQHAIQKQIRNQKKELQKLENQIDILSEQIKQIELEMNQPQFYNNQETADQKIADYSQLKEKISELTEQWEDLAIKLDRI</sequence>
<evidence type="ECO:0000259" key="5">
    <source>
        <dbReference type="PROSITE" id="PS50893"/>
    </source>
</evidence>
<comment type="caution">
    <text evidence="6">The sequence shown here is derived from an EMBL/GenBank/DDBJ whole genome shotgun (WGS) entry which is preliminary data.</text>
</comment>
<dbReference type="PANTHER" id="PTHR42855">
    <property type="entry name" value="ABC TRANSPORTER ATP-BINDING SUBUNIT"/>
    <property type="match status" value="1"/>
</dbReference>
<gene>
    <name evidence="6" type="ORF">FYJ52_05785</name>
</gene>
<proteinExistence type="predicted"/>
<dbReference type="FunFam" id="3.40.50.300:FF:000011">
    <property type="entry name" value="Putative ABC transporter ATP-binding component"/>
    <property type="match status" value="1"/>
</dbReference>
<dbReference type="PROSITE" id="PS00211">
    <property type="entry name" value="ABC_TRANSPORTER_1"/>
    <property type="match status" value="2"/>
</dbReference>
<dbReference type="InterPro" id="IPR032524">
    <property type="entry name" value="ABC_tran_C"/>
</dbReference>
<dbReference type="SUPFAM" id="SSF52540">
    <property type="entry name" value="P-loop containing nucleoside triphosphate hydrolases"/>
    <property type="match status" value="2"/>
</dbReference>
<dbReference type="PROSITE" id="PS50893">
    <property type="entry name" value="ABC_TRANSPORTER_2"/>
    <property type="match status" value="2"/>
</dbReference>
<organism evidence="6 7">
    <name type="scientific">Pseudoramibacter porci</name>
    <dbReference type="NCBI Taxonomy" id="2606631"/>
    <lineage>
        <taxon>Bacteria</taxon>
        <taxon>Bacillati</taxon>
        <taxon>Bacillota</taxon>
        <taxon>Clostridia</taxon>
        <taxon>Eubacteriales</taxon>
        <taxon>Eubacteriaceae</taxon>
        <taxon>Pseudoramibacter</taxon>
    </lineage>
</organism>
<dbReference type="Pfam" id="PF12848">
    <property type="entry name" value="ABC_tran_Xtn"/>
    <property type="match status" value="1"/>
</dbReference>
<evidence type="ECO:0000256" key="1">
    <source>
        <dbReference type="ARBA" id="ARBA00022737"/>
    </source>
</evidence>
<evidence type="ECO:0000313" key="6">
    <source>
        <dbReference type="EMBL" id="MSS19905.1"/>
    </source>
</evidence>
<dbReference type="SMART" id="SM00382">
    <property type="entry name" value="AAA"/>
    <property type="match status" value="2"/>
</dbReference>
<feature type="domain" description="ABC transporter" evidence="5">
    <location>
        <begin position="5"/>
        <end position="267"/>
    </location>
</feature>
<dbReference type="Gene3D" id="3.40.50.300">
    <property type="entry name" value="P-loop containing nucleotide triphosphate hydrolases"/>
    <property type="match status" value="2"/>
</dbReference>
<dbReference type="GO" id="GO:0016887">
    <property type="term" value="F:ATP hydrolysis activity"/>
    <property type="evidence" value="ECO:0007669"/>
    <property type="project" value="InterPro"/>
</dbReference>
<protein>
    <submittedName>
        <fullName evidence="6">ABC-F family ATP-binding cassette domain-containing protein</fullName>
    </submittedName>
</protein>
<dbReference type="InterPro" id="IPR032781">
    <property type="entry name" value="ABC_tran_Xtn"/>
</dbReference>
<dbReference type="InterPro" id="IPR027417">
    <property type="entry name" value="P-loop_NTPase"/>
</dbReference>
<feature type="coiled-coil region" evidence="4">
    <location>
        <begin position="249"/>
        <end position="283"/>
    </location>
</feature>
<dbReference type="NCBIfam" id="NF000355">
    <property type="entry name" value="ribo_prot_ABC_F"/>
    <property type="match status" value="1"/>
</dbReference>
<dbReference type="AlphaFoldDB" id="A0A7X2NG47"/>
<keyword evidence="3 6" id="KW-0067">ATP-binding</keyword>
<feature type="domain" description="ABC transporter" evidence="5">
    <location>
        <begin position="333"/>
        <end position="548"/>
    </location>
</feature>
<dbReference type="InterPro" id="IPR051309">
    <property type="entry name" value="ABCF_ATPase"/>
</dbReference>
<keyword evidence="1" id="KW-0677">Repeat</keyword>
<dbReference type="GO" id="GO:0003677">
    <property type="term" value="F:DNA binding"/>
    <property type="evidence" value="ECO:0007669"/>
    <property type="project" value="InterPro"/>
</dbReference>